<dbReference type="EMBL" id="CAJFCI010000011">
    <property type="protein sequence ID" value="CAD5105775.1"/>
    <property type="molecule type" value="Genomic_DNA"/>
</dbReference>
<organism evidence="5 6">
    <name type="scientific">Zestomonas carbonaria</name>
    <dbReference type="NCBI Taxonomy" id="2762745"/>
    <lineage>
        <taxon>Bacteria</taxon>
        <taxon>Pseudomonadati</taxon>
        <taxon>Pseudomonadota</taxon>
        <taxon>Gammaproteobacteria</taxon>
        <taxon>Pseudomonadales</taxon>
        <taxon>Pseudomonadaceae</taxon>
        <taxon>Zestomonas</taxon>
    </lineage>
</organism>
<evidence type="ECO:0000256" key="1">
    <source>
        <dbReference type="ARBA" id="ARBA00023015"/>
    </source>
</evidence>
<comment type="caution">
    <text evidence="5">The sequence shown here is derived from an EMBL/GenBank/DDBJ whole genome shotgun (WGS) entry which is preliminary data.</text>
</comment>
<evidence type="ECO:0000256" key="3">
    <source>
        <dbReference type="ARBA" id="ARBA00023163"/>
    </source>
</evidence>
<evidence type="ECO:0000259" key="4">
    <source>
        <dbReference type="PROSITE" id="PS51118"/>
    </source>
</evidence>
<dbReference type="GO" id="GO:0003677">
    <property type="term" value="F:DNA binding"/>
    <property type="evidence" value="ECO:0007669"/>
    <property type="project" value="UniProtKB-KW"/>
</dbReference>
<protein>
    <submittedName>
        <fullName evidence="5">Putative HTH-type transcriptional regulator</fullName>
    </submittedName>
</protein>
<dbReference type="Gene3D" id="1.10.10.10">
    <property type="entry name" value="Winged helix-like DNA-binding domain superfamily/Winged helix DNA-binding domain"/>
    <property type="match status" value="1"/>
</dbReference>
<dbReference type="PANTHER" id="PTHR33204">
    <property type="entry name" value="TRANSCRIPTIONAL REGULATOR, MARR FAMILY"/>
    <property type="match status" value="1"/>
</dbReference>
<keyword evidence="1" id="KW-0805">Transcription regulation</keyword>
<dbReference type="Proteomes" id="UP000583387">
    <property type="component" value="Unassembled WGS sequence"/>
</dbReference>
<evidence type="ECO:0000313" key="6">
    <source>
        <dbReference type="Proteomes" id="UP000583387"/>
    </source>
</evidence>
<dbReference type="PROSITE" id="PS51118">
    <property type="entry name" value="HTH_HXLR"/>
    <property type="match status" value="1"/>
</dbReference>
<reference evidence="5 6" key="1">
    <citation type="submission" date="2020-08" db="EMBL/GenBank/DDBJ databases">
        <authorList>
            <person name="Criscuolo A."/>
        </authorList>
    </citation>
    <scope>NUCLEOTIDE SEQUENCE [LARGE SCALE GENOMIC DNA]</scope>
    <source>
        <strain evidence="5">CIP111764</strain>
    </source>
</reference>
<dbReference type="AlphaFoldDB" id="A0A7U7I734"/>
<name>A0A7U7I734_9GAMM</name>
<evidence type="ECO:0000313" key="5">
    <source>
        <dbReference type="EMBL" id="CAD5105775.1"/>
    </source>
</evidence>
<sequence length="163" mass="18771">MRWEELDQQPCSLSRTLAVVGDRWTLLVLREAFLGVRRFEDFQQRLGITRHVLADRLKTLVQAQVLDKVVYQERPRREDYRLTARGRELHPAILALVNWGDRHLAGPEGAPIRHVHKGCGQVMHGVLVCSECGEPLLPQDVELREAPAYEGQLLPPHWHRQVP</sequence>
<dbReference type="PANTHER" id="PTHR33204:SF36">
    <property type="entry name" value="TRANSCRIPTIONAL REGULATORY PROTEIN"/>
    <property type="match status" value="1"/>
</dbReference>
<dbReference type="RefSeq" id="WP_187669176.1">
    <property type="nucleotide sequence ID" value="NZ_CAJFCI010000011.1"/>
</dbReference>
<keyword evidence="2" id="KW-0238">DNA-binding</keyword>
<evidence type="ECO:0000256" key="2">
    <source>
        <dbReference type="ARBA" id="ARBA00023125"/>
    </source>
</evidence>
<keyword evidence="6" id="KW-1185">Reference proteome</keyword>
<dbReference type="InterPro" id="IPR002577">
    <property type="entry name" value="HTH_HxlR"/>
</dbReference>
<proteinExistence type="predicted"/>
<dbReference type="InterPro" id="IPR036388">
    <property type="entry name" value="WH-like_DNA-bd_sf"/>
</dbReference>
<dbReference type="InterPro" id="IPR036390">
    <property type="entry name" value="WH_DNA-bd_sf"/>
</dbReference>
<keyword evidence="3" id="KW-0804">Transcription</keyword>
<dbReference type="SUPFAM" id="SSF46785">
    <property type="entry name" value="Winged helix' DNA-binding domain"/>
    <property type="match status" value="1"/>
</dbReference>
<dbReference type="Pfam" id="PF01638">
    <property type="entry name" value="HxlR"/>
    <property type="match status" value="1"/>
</dbReference>
<feature type="domain" description="HTH hxlR-type" evidence="4">
    <location>
        <begin position="11"/>
        <end position="108"/>
    </location>
</feature>
<accession>A0A7U7I734</accession>
<gene>
    <name evidence="5" type="ORF">PSEWESI4_00032</name>
</gene>